<evidence type="ECO:0000259" key="13">
    <source>
        <dbReference type="PROSITE" id="PS50067"/>
    </source>
</evidence>
<evidence type="ECO:0000256" key="4">
    <source>
        <dbReference type="ARBA" id="ARBA00022741"/>
    </source>
</evidence>
<dbReference type="SMART" id="SM00129">
    <property type="entry name" value="KISc"/>
    <property type="match status" value="1"/>
</dbReference>
<dbReference type="FunCoup" id="A0A059B4I4">
    <property type="interactions" value="2999"/>
</dbReference>
<dbReference type="PROSITE" id="PS50067">
    <property type="entry name" value="KINESIN_MOTOR_2"/>
    <property type="match status" value="1"/>
</dbReference>
<feature type="compositionally biased region" description="Polar residues" evidence="12">
    <location>
        <begin position="633"/>
        <end position="649"/>
    </location>
</feature>
<feature type="compositionally biased region" description="Basic and acidic residues" evidence="12">
    <location>
        <begin position="571"/>
        <end position="588"/>
    </location>
</feature>
<name>A0A059B4I4_EUCGR</name>
<dbReference type="EMBL" id="KK198760">
    <property type="protein sequence ID" value="KCW61148.1"/>
    <property type="molecule type" value="Genomic_DNA"/>
</dbReference>
<keyword evidence="7" id="KW-0206">Cytoskeleton</keyword>
<feature type="domain" description="Kinesin motor" evidence="13">
    <location>
        <begin position="201"/>
        <end position="535"/>
    </location>
</feature>
<feature type="compositionally biased region" description="Polar residues" evidence="12">
    <location>
        <begin position="687"/>
        <end position="706"/>
    </location>
</feature>
<organism evidence="14">
    <name type="scientific">Eucalyptus grandis</name>
    <name type="common">Flooded gum</name>
    <dbReference type="NCBI Taxonomy" id="71139"/>
    <lineage>
        <taxon>Eukaryota</taxon>
        <taxon>Viridiplantae</taxon>
        <taxon>Streptophyta</taxon>
        <taxon>Embryophyta</taxon>
        <taxon>Tracheophyta</taxon>
        <taxon>Spermatophyta</taxon>
        <taxon>Magnoliopsida</taxon>
        <taxon>eudicotyledons</taxon>
        <taxon>Gunneridae</taxon>
        <taxon>Pentapetalae</taxon>
        <taxon>rosids</taxon>
        <taxon>malvids</taxon>
        <taxon>Myrtales</taxon>
        <taxon>Myrtaceae</taxon>
        <taxon>Myrtoideae</taxon>
        <taxon>Eucalypteae</taxon>
        <taxon>Eucalyptus</taxon>
    </lineage>
</organism>
<dbReference type="InterPro" id="IPR036961">
    <property type="entry name" value="Kinesin_motor_dom_sf"/>
</dbReference>
<dbReference type="InterPro" id="IPR019821">
    <property type="entry name" value="Kinesin_motor_CS"/>
</dbReference>
<dbReference type="OMA" id="PFIPKEM"/>
<keyword evidence="5 9" id="KW-0067">ATP-binding</keyword>
<dbReference type="EMBL" id="KK198760">
    <property type="protein sequence ID" value="KCW61147.1"/>
    <property type="molecule type" value="Genomic_DNA"/>
</dbReference>
<dbReference type="EMBL" id="KK198760">
    <property type="protein sequence ID" value="KCW61146.1"/>
    <property type="molecule type" value="Genomic_DNA"/>
</dbReference>
<keyword evidence="2" id="KW-0963">Cytoplasm</keyword>
<dbReference type="Pfam" id="PF00225">
    <property type="entry name" value="Kinesin"/>
    <property type="match status" value="1"/>
</dbReference>
<feature type="coiled-coil region" evidence="11">
    <location>
        <begin position="723"/>
        <end position="754"/>
    </location>
</feature>
<dbReference type="eggNOG" id="KOG0246">
    <property type="taxonomic scope" value="Eukaryota"/>
</dbReference>
<dbReference type="InterPro" id="IPR001752">
    <property type="entry name" value="Kinesin_motor_dom"/>
</dbReference>
<dbReference type="Gene3D" id="3.40.850.10">
    <property type="entry name" value="Kinesin motor domain"/>
    <property type="match status" value="1"/>
</dbReference>
<dbReference type="STRING" id="71139.A0A059B4I4"/>
<evidence type="ECO:0000256" key="8">
    <source>
        <dbReference type="ARBA" id="ARBA00061030"/>
    </source>
</evidence>
<dbReference type="GO" id="GO:0003777">
    <property type="term" value="F:microtubule motor activity"/>
    <property type="evidence" value="ECO:0000318"/>
    <property type="project" value="GO_Central"/>
</dbReference>
<evidence type="ECO:0000256" key="1">
    <source>
        <dbReference type="ARBA" id="ARBA00004245"/>
    </source>
</evidence>
<dbReference type="GO" id="GO:0005524">
    <property type="term" value="F:ATP binding"/>
    <property type="evidence" value="ECO:0007669"/>
    <property type="project" value="UniProtKB-UniRule"/>
</dbReference>
<feature type="region of interest" description="Disordered" evidence="12">
    <location>
        <begin position="534"/>
        <end position="711"/>
    </location>
</feature>
<dbReference type="Gramene" id="KCW61147">
    <property type="protein sequence ID" value="KCW61147"/>
    <property type="gene ID" value="EUGRSUZ_H03918"/>
</dbReference>
<dbReference type="Gramene" id="KCW61146">
    <property type="protein sequence ID" value="KCW61146"/>
    <property type="gene ID" value="EUGRSUZ_H03918"/>
</dbReference>
<protein>
    <recommendedName>
        <fullName evidence="10">Kinesin-like protein</fullName>
    </recommendedName>
</protein>
<dbReference type="GO" id="GO:0007019">
    <property type="term" value="P:microtubule depolymerization"/>
    <property type="evidence" value="ECO:0000318"/>
    <property type="project" value="GO_Central"/>
</dbReference>
<proteinExistence type="inferred from homology"/>
<dbReference type="GO" id="GO:0005874">
    <property type="term" value="C:microtubule"/>
    <property type="evidence" value="ECO:0000318"/>
    <property type="project" value="GO_Central"/>
</dbReference>
<accession>A0A059B4I4</accession>
<dbReference type="AlphaFoldDB" id="A0A059B4I4"/>
<dbReference type="PROSITE" id="PS00411">
    <property type="entry name" value="KINESIN_MOTOR_1"/>
    <property type="match status" value="1"/>
</dbReference>
<dbReference type="InterPro" id="IPR027640">
    <property type="entry name" value="Kinesin-like_fam"/>
</dbReference>
<reference evidence="14" key="1">
    <citation type="submission" date="2013-07" db="EMBL/GenBank/DDBJ databases">
        <title>The genome of Eucalyptus grandis.</title>
        <authorList>
            <person name="Schmutz J."/>
            <person name="Hayes R."/>
            <person name="Myburg A."/>
            <person name="Tuskan G."/>
            <person name="Grattapaglia D."/>
            <person name="Rokhsar D.S."/>
        </authorList>
    </citation>
    <scope>NUCLEOTIDE SEQUENCE</scope>
    <source>
        <tissue evidence="14">Leaf extractions</tissue>
    </source>
</reference>
<evidence type="ECO:0000256" key="11">
    <source>
        <dbReference type="SAM" id="Coils"/>
    </source>
</evidence>
<sequence>MGGQMQQSNAAAATALYDGSLHNAGLPSDTGDAVMARWLQSAGLQHLASPSASTGVDHRLLPNLLMQGYGAQSAEEKQRLFKLMRNLNFNGESGSETYTPTAQTYGGVGESDGFYSPDFRGDFGAGLLDLHAMDDTELLSEHVIDEPFEPSPFMTSGPRGFENDLNLRADTQQRGQMDADASVSFPTNEKESTTKENNVAKIKVVVRKRPLNKKELSRKEDDIVTVSDNAYLAVHEPKLKVDLTAYVEKHEFCFDAVLNEHVTNDEVYRETVEPIIPIIFQRTKATCFAYGQTGSGKTYTMQPLPLRAAQDLVRLLHQPVYRSQRFKLWLSYFEIYGGKLYDLLSDRKKLCMREDGRQQVCIVGLQEFEVSDVQIVKEFIERGNAARSTGSTGANEESSRSHAILQLVVKKHNEVKESRRNNDGNESKNGKVVGKISFIDLAGSERGADTTDNDRQTRIEGAEINKSLLALKECIRALDNDQIHIPFRGSKLTEVLRDSFVGNSRTVMISCISPNAGSCEHTLNTLRYADRVKSLSKSGNSRKDQAVNSAPGSKDSSSVSLLPNSADPEDQEVKAVDLGRRVVEKENASHSSATDYEKLPSTFSSNYTSDGREESGGVTFPPVDRDRVDLKNTHGSSTSQRANYYQNSADAEEKVQKVSPPRRKGPRDEKQEKPGNWTKKDAVGSDLPTSSFPQQNAGSYSQSNAGSKRHESELIDGNINAILEEEEALIAAHRKEIEDTMEIVREEMKLLAEVDQPGSLIDNYVTQLSFVLSRKAASLVSLQARLARFQHRLKEQEILSRKRVPR</sequence>
<keyword evidence="3 10" id="KW-0493">Microtubule</keyword>
<evidence type="ECO:0000256" key="10">
    <source>
        <dbReference type="RuleBase" id="RU000394"/>
    </source>
</evidence>
<gene>
    <name evidence="14" type="ORF">EUGRSUZ_H03918</name>
</gene>
<dbReference type="InterPro" id="IPR027417">
    <property type="entry name" value="P-loop_NTPase"/>
</dbReference>
<evidence type="ECO:0000313" key="14">
    <source>
        <dbReference type="EMBL" id="KCW61147.1"/>
    </source>
</evidence>
<keyword evidence="6 9" id="KW-0505">Motor protein</keyword>
<evidence type="ECO:0000256" key="3">
    <source>
        <dbReference type="ARBA" id="ARBA00022701"/>
    </source>
</evidence>
<evidence type="ECO:0000256" key="7">
    <source>
        <dbReference type="ARBA" id="ARBA00023212"/>
    </source>
</evidence>
<evidence type="ECO:0000256" key="12">
    <source>
        <dbReference type="SAM" id="MobiDB-lite"/>
    </source>
</evidence>
<dbReference type="PANTHER" id="PTHR47971">
    <property type="entry name" value="KINESIN-RELATED PROTEIN 6"/>
    <property type="match status" value="1"/>
</dbReference>
<feature type="compositionally biased region" description="Basic and acidic residues" evidence="12">
    <location>
        <begin position="666"/>
        <end position="683"/>
    </location>
</feature>
<dbReference type="KEGG" id="egr:104415140"/>
<evidence type="ECO:0000256" key="9">
    <source>
        <dbReference type="PROSITE-ProRule" id="PRU00283"/>
    </source>
</evidence>
<dbReference type="FunFam" id="3.40.850.10:FF:000012">
    <property type="entry name" value="Kinesin-like protein"/>
    <property type="match status" value="1"/>
</dbReference>
<keyword evidence="4 9" id="KW-0547">Nucleotide-binding</keyword>
<dbReference type="PRINTS" id="PR00380">
    <property type="entry name" value="KINESINHEAVY"/>
</dbReference>
<feature type="compositionally biased region" description="Basic and acidic residues" evidence="12">
    <location>
        <begin position="623"/>
        <end position="632"/>
    </location>
</feature>
<dbReference type="SUPFAM" id="SSF52540">
    <property type="entry name" value="P-loop containing nucleoside triphosphate hydrolases"/>
    <property type="match status" value="1"/>
</dbReference>
<evidence type="ECO:0000256" key="2">
    <source>
        <dbReference type="ARBA" id="ARBA00022490"/>
    </source>
</evidence>
<dbReference type="GO" id="GO:0008017">
    <property type="term" value="F:microtubule binding"/>
    <property type="evidence" value="ECO:0007669"/>
    <property type="project" value="InterPro"/>
</dbReference>
<feature type="binding site" evidence="9">
    <location>
        <begin position="291"/>
        <end position="298"/>
    </location>
    <ligand>
        <name>ATP</name>
        <dbReference type="ChEBI" id="CHEBI:30616"/>
    </ligand>
</feature>
<feature type="compositionally biased region" description="Polar residues" evidence="12">
    <location>
        <begin position="546"/>
        <end position="563"/>
    </location>
</feature>
<dbReference type="CDD" id="cd01367">
    <property type="entry name" value="KISc_KIF2_like"/>
    <property type="match status" value="1"/>
</dbReference>
<keyword evidence="11" id="KW-0175">Coiled coil</keyword>
<comment type="subcellular location">
    <subcellularLocation>
        <location evidence="1">Cytoplasm</location>
        <location evidence="1">Cytoskeleton</location>
    </subcellularLocation>
</comment>
<dbReference type="Gramene" id="KCW61148">
    <property type="protein sequence ID" value="KCW61148"/>
    <property type="gene ID" value="EUGRSUZ_H03918"/>
</dbReference>
<dbReference type="PANTHER" id="PTHR47971:SF8">
    <property type="entry name" value="KINESIN-LIKE PROTEIN"/>
    <property type="match status" value="1"/>
</dbReference>
<dbReference type="GO" id="GO:0007018">
    <property type="term" value="P:microtubule-based movement"/>
    <property type="evidence" value="ECO:0007669"/>
    <property type="project" value="InterPro"/>
</dbReference>
<evidence type="ECO:0000256" key="6">
    <source>
        <dbReference type="ARBA" id="ARBA00023175"/>
    </source>
</evidence>
<comment type="similarity">
    <text evidence="8">Belongs to the TRAFAC class myosin-kinesin ATPase superfamily. Kinesin family. KIN-13 subfamily.</text>
</comment>
<feature type="region of interest" description="Disordered" evidence="12">
    <location>
        <begin position="174"/>
        <end position="194"/>
    </location>
</feature>
<evidence type="ECO:0000256" key="5">
    <source>
        <dbReference type="ARBA" id="ARBA00022840"/>
    </source>
</evidence>
<dbReference type="OrthoDB" id="3176171at2759"/>
<dbReference type="GO" id="GO:1903338">
    <property type="term" value="P:regulation of cell wall organization or biogenesis"/>
    <property type="evidence" value="ECO:0007669"/>
    <property type="project" value="UniProtKB-ARBA"/>
</dbReference>